<sequence length="153" mass="17112">MKWGRGEEGGERNVRNVGHTRTPGPNAAPSTPTILGLSPKRPPHNHPAPSSDNFRKSFIRGRPPTLISRSTASMPPAQRAPSPRHNIRSVDGYPSHSFVQHAFAIKTLKARTHTFLHRCPIPRGPSRFNTDHTLVAPERALLRLTLRRRTYRG</sequence>
<evidence type="ECO:0000256" key="1">
    <source>
        <dbReference type="SAM" id="MobiDB-lite"/>
    </source>
</evidence>
<organism evidence="2 3">
    <name type="scientific">Pleurotus eryngii</name>
    <name type="common">Boletus of the steppes</name>
    <dbReference type="NCBI Taxonomy" id="5323"/>
    <lineage>
        <taxon>Eukaryota</taxon>
        <taxon>Fungi</taxon>
        <taxon>Dikarya</taxon>
        <taxon>Basidiomycota</taxon>
        <taxon>Agaricomycotina</taxon>
        <taxon>Agaricomycetes</taxon>
        <taxon>Agaricomycetidae</taxon>
        <taxon>Agaricales</taxon>
        <taxon>Pleurotineae</taxon>
        <taxon>Pleurotaceae</taxon>
        <taxon>Pleurotus</taxon>
    </lineage>
</organism>
<proteinExistence type="predicted"/>
<protein>
    <submittedName>
        <fullName evidence="2">Uncharacterized protein</fullName>
    </submittedName>
</protein>
<dbReference type="Proteomes" id="UP000807025">
    <property type="component" value="Unassembled WGS sequence"/>
</dbReference>
<reference evidence="2" key="1">
    <citation type="submission" date="2020-11" db="EMBL/GenBank/DDBJ databases">
        <authorList>
            <consortium name="DOE Joint Genome Institute"/>
            <person name="Ahrendt S."/>
            <person name="Riley R."/>
            <person name="Andreopoulos W."/>
            <person name="Labutti K."/>
            <person name="Pangilinan J."/>
            <person name="Ruiz-Duenas F.J."/>
            <person name="Barrasa J.M."/>
            <person name="Sanchez-Garcia M."/>
            <person name="Camarero S."/>
            <person name="Miyauchi S."/>
            <person name="Serrano A."/>
            <person name="Linde D."/>
            <person name="Babiker R."/>
            <person name="Drula E."/>
            <person name="Ayuso-Fernandez I."/>
            <person name="Pacheco R."/>
            <person name="Padilla G."/>
            <person name="Ferreira P."/>
            <person name="Barriuso J."/>
            <person name="Kellner H."/>
            <person name="Castanera R."/>
            <person name="Alfaro M."/>
            <person name="Ramirez L."/>
            <person name="Pisabarro A.G."/>
            <person name="Kuo A."/>
            <person name="Tritt A."/>
            <person name="Lipzen A."/>
            <person name="He G."/>
            <person name="Yan M."/>
            <person name="Ng V."/>
            <person name="Cullen D."/>
            <person name="Martin F."/>
            <person name="Rosso M.-N."/>
            <person name="Henrissat B."/>
            <person name="Hibbett D."/>
            <person name="Martinez A.T."/>
            <person name="Grigoriev I.V."/>
        </authorList>
    </citation>
    <scope>NUCLEOTIDE SEQUENCE</scope>
    <source>
        <strain evidence="2">ATCC 90797</strain>
    </source>
</reference>
<accession>A0A9P6DFY1</accession>
<dbReference type="AlphaFoldDB" id="A0A9P6DFY1"/>
<feature type="region of interest" description="Disordered" evidence="1">
    <location>
        <begin position="1"/>
        <end position="93"/>
    </location>
</feature>
<dbReference type="EMBL" id="MU154557">
    <property type="protein sequence ID" value="KAF9495954.1"/>
    <property type="molecule type" value="Genomic_DNA"/>
</dbReference>
<name>A0A9P6DFY1_PLEER</name>
<feature type="compositionally biased region" description="Basic and acidic residues" evidence="1">
    <location>
        <begin position="1"/>
        <end position="14"/>
    </location>
</feature>
<evidence type="ECO:0000313" key="2">
    <source>
        <dbReference type="EMBL" id="KAF9495954.1"/>
    </source>
</evidence>
<evidence type="ECO:0000313" key="3">
    <source>
        <dbReference type="Proteomes" id="UP000807025"/>
    </source>
</evidence>
<keyword evidence="3" id="KW-1185">Reference proteome</keyword>
<comment type="caution">
    <text evidence="2">The sequence shown here is derived from an EMBL/GenBank/DDBJ whole genome shotgun (WGS) entry which is preliminary data.</text>
</comment>
<gene>
    <name evidence="2" type="ORF">BDN71DRAFT_1446885</name>
</gene>